<feature type="transmembrane region" description="Helical" evidence="1">
    <location>
        <begin position="95"/>
        <end position="117"/>
    </location>
</feature>
<keyword evidence="1" id="KW-1133">Transmembrane helix</keyword>
<keyword evidence="3" id="KW-1185">Reference proteome</keyword>
<sequence length="134" mass="14033">MLAVGILIMMVATNVIPSEDEKFHVPRWVVFVCGMLFVTPGMAELLPGGKRTARFAFSFMLACFGTIGGAVALLGDSAGFSGGIPFVSQGTNATIARWVFGGGALLCFLFAGLVLCGKGKMSGNPVKEAENEHE</sequence>
<keyword evidence="1" id="KW-0472">Membrane</keyword>
<evidence type="ECO:0000256" key="1">
    <source>
        <dbReference type="SAM" id="Phobius"/>
    </source>
</evidence>
<protein>
    <submittedName>
        <fullName evidence="2">Uncharacterized protein</fullName>
    </submittedName>
</protein>
<dbReference type="AlphaFoldDB" id="A0A517MR13"/>
<dbReference type="KEGG" id="amob:HG15A2_05830"/>
<gene>
    <name evidence="2" type="ORF">HG15A2_05830</name>
</gene>
<evidence type="ECO:0000313" key="2">
    <source>
        <dbReference type="EMBL" id="QDS97322.1"/>
    </source>
</evidence>
<feature type="transmembrane region" description="Helical" evidence="1">
    <location>
        <begin position="55"/>
        <end position="75"/>
    </location>
</feature>
<dbReference type="Proteomes" id="UP000319852">
    <property type="component" value="Chromosome"/>
</dbReference>
<organism evidence="2 3">
    <name type="scientific">Adhaeretor mobilis</name>
    <dbReference type="NCBI Taxonomy" id="1930276"/>
    <lineage>
        <taxon>Bacteria</taxon>
        <taxon>Pseudomonadati</taxon>
        <taxon>Planctomycetota</taxon>
        <taxon>Planctomycetia</taxon>
        <taxon>Pirellulales</taxon>
        <taxon>Lacipirellulaceae</taxon>
        <taxon>Adhaeretor</taxon>
    </lineage>
</organism>
<keyword evidence="1" id="KW-0812">Transmembrane</keyword>
<evidence type="ECO:0000313" key="3">
    <source>
        <dbReference type="Proteomes" id="UP000319852"/>
    </source>
</evidence>
<name>A0A517MR13_9BACT</name>
<reference evidence="2 3" key="1">
    <citation type="submission" date="2019-02" db="EMBL/GenBank/DDBJ databases">
        <title>Deep-cultivation of Planctomycetes and their phenomic and genomic characterization uncovers novel biology.</title>
        <authorList>
            <person name="Wiegand S."/>
            <person name="Jogler M."/>
            <person name="Boedeker C."/>
            <person name="Pinto D."/>
            <person name="Vollmers J."/>
            <person name="Rivas-Marin E."/>
            <person name="Kohn T."/>
            <person name="Peeters S.H."/>
            <person name="Heuer A."/>
            <person name="Rast P."/>
            <person name="Oberbeckmann S."/>
            <person name="Bunk B."/>
            <person name="Jeske O."/>
            <person name="Meyerdierks A."/>
            <person name="Storesund J.E."/>
            <person name="Kallscheuer N."/>
            <person name="Luecker S."/>
            <person name="Lage O.M."/>
            <person name="Pohl T."/>
            <person name="Merkel B.J."/>
            <person name="Hornburger P."/>
            <person name="Mueller R.-W."/>
            <person name="Bruemmer F."/>
            <person name="Labrenz M."/>
            <person name="Spormann A.M."/>
            <person name="Op den Camp H."/>
            <person name="Overmann J."/>
            <person name="Amann R."/>
            <person name="Jetten M.S.M."/>
            <person name="Mascher T."/>
            <person name="Medema M.H."/>
            <person name="Devos D.P."/>
            <person name="Kaster A.-K."/>
            <person name="Ovreas L."/>
            <person name="Rohde M."/>
            <person name="Galperin M.Y."/>
            <person name="Jogler C."/>
        </authorList>
    </citation>
    <scope>NUCLEOTIDE SEQUENCE [LARGE SCALE GENOMIC DNA]</scope>
    <source>
        <strain evidence="2 3">HG15A2</strain>
    </source>
</reference>
<proteinExistence type="predicted"/>
<dbReference type="EMBL" id="CP036263">
    <property type="protein sequence ID" value="QDS97322.1"/>
    <property type="molecule type" value="Genomic_DNA"/>
</dbReference>
<accession>A0A517MR13</accession>
<feature type="transmembrane region" description="Helical" evidence="1">
    <location>
        <begin position="28"/>
        <end position="46"/>
    </location>
</feature>